<dbReference type="Proteomes" id="UP000297245">
    <property type="component" value="Unassembled WGS sequence"/>
</dbReference>
<gene>
    <name evidence="2" type="ORF">K435DRAFT_784123</name>
</gene>
<name>A0A4S8L5E2_DENBC</name>
<feature type="compositionally biased region" description="Basic and acidic residues" evidence="1">
    <location>
        <begin position="109"/>
        <end position="121"/>
    </location>
</feature>
<dbReference type="EMBL" id="ML179650">
    <property type="protein sequence ID" value="THU83631.1"/>
    <property type="molecule type" value="Genomic_DNA"/>
</dbReference>
<evidence type="ECO:0000313" key="2">
    <source>
        <dbReference type="EMBL" id="THU83631.1"/>
    </source>
</evidence>
<keyword evidence="3" id="KW-1185">Reference proteome</keyword>
<feature type="compositionally biased region" description="Basic and acidic residues" evidence="1">
    <location>
        <begin position="74"/>
        <end position="91"/>
    </location>
</feature>
<accession>A0A4S8L5E2</accession>
<reference evidence="2 3" key="1">
    <citation type="journal article" date="2019" name="Nat. Ecol. Evol.">
        <title>Megaphylogeny resolves global patterns of mushroom evolution.</title>
        <authorList>
            <person name="Varga T."/>
            <person name="Krizsan K."/>
            <person name="Foldi C."/>
            <person name="Dima B."/>
            <person name="Sanchez-Garcia M."/>
            <person name="Sanchez-Ramirez S."/>
            <person name="Szollosi G.J."/>
            <person name="Szarkandi J.G."/>
            <person name="Papp V."/>
            <person name="Albert L."/>
            <person name="Andreopoulos W."/>
            <person name="Angelini C."/>
            <person name="Antonin V."/>
            <person name="Barry K.W."/>
            <person name="Bougher N.L."/>
            <person name="Buchanan P."/>
            <person name="Buyck B."/>
            <person name="Bense V."/>
            <person name="Catcheside P."/>
            <person name="Chovatia M."/>
            <person name="Cooper J."/>
            <person name="Damon W."/>
            <person name="Desjardin D."/>
            <person name="Finy P."/>
            <person name="Geml J."/>
            <person name="Haridas S."/>
            <person name="Hughes K."/>
            <person name="Justo A."/>
            <person name="Karasinski D."/>
            <person name="Kautmanova I."/>
            <person name="Kiss B."/>
            <person name="Kocsube S."/>
            <person name="Kotiranta H."/>
            <person name="LaButti K.M."/>
            <person name="Lechner B.E."/>
            <person name="Liimatainen K."/>
            <person name="Lipzen A."/>
            <person name="Lukacs Z."/>
            <person name="Mihaltcheva S."/>
            <person name="Morgado L.N."/>
            <person name="Niskanen T."/>
            <person name="Noordeloos M.E."/>
            <person name="Ohm R.A."/>
            <person name="Ortiz-Santana B."/>
            <person name="Ovrebo C."/>
            <person name="Racz N."/>
            <person name="Riley R."/>
            <person name="Savchenko A."/>
            <person name="Shiryaev A."/>
            <person name="Soop K."/>
            <person name="Spirin V."/>
            <person name="Szebenyi C."/>
            <person name="Tomsovsky M."/>
            <person name="Tulloss R.E."/>
            <person name="Uehling J."/>
            <person name="Grigoriev I.V."/>
            <person name="Vagvolgyi C."/>
            <person name="Papp T."/>
            <person name="Martin F.M."/>
            <person name="Miettinen O."/>
            <person name="Hibbett D.S."/>
            <person name="Nagy L.G."/>
        </authorList>
    </citation>
    <scope>NUCLEOTIDE SEQUENCE [LARGE SCALE GENOMIC DNA]</scope>
    <source>
        <strain evidence="2 3">CBS 962.96</strain>
    </source>
</reference>
<dbReference type="AlphaFoldDB" id="A0A4S8L5E2"/>
<proteinExistence type="predicted"/>
<protein>
    <submittedName>
        <fullName evidence="2">Uncharacterized protein</fullName>
    </submittedName>
</protein>
<feature type="compositionally biased region" description="Basic and acidic residues" evidence="1">
    <location>
        <begin position="167"/>
        <end position="178"/>
    </location>
</feature>
<feature type="region of interest" description="Disordered" evidence="1">
    <location>
        <begin position="1"/>
        <end position="262"/>
    </location>
</feature>
<feature type="compositionally biased region" description="Basic and acidic residues" evidence="1">
    <location>
        <begin position="190"/>
        <end position="216"/>
    </location>
</feature>
<evidence type="ECO:0000313" key="3">
    <source>
        <dbReference type="Proteomes" id="UP000297245"/>
    </source>
</evidence>
<evidence type="ECO:0000256" key="1">
    <source>
        <dbReference type="SAM" id="MobiDB-lite"/>
    </source>
</evidence>
<feature type="compositionally biased region" description="Basic and acidic residues" evidence="1">
    <location>
        <begin position="1"/>
        <end position="10"/>
    </location>
</feature>
<organism evidence="2 3">
    <name type="scientific">Dendrothele bispora (strain CBS 962.96)</name>
    <dbReference type="NCBI Taxonomy" id="1314807"/>
    <lineage>
        <taxon>Eukaryota</taxon>
        <taxon>Fungi</taxon>
        <taxon>Dikarya</taxon>
        <taxon>Basidiomycota</taxon>
        <taxon>Agaricomycotina</taxon>
        <taxon>Agaricomycetes</taxon>
        <taxon>Agaricomycetidae</taxon>
        <taxon>Agaricales</taxon>
        <taxon>Agaricales incertae sedis</taxon>
        <taxon>Dendrothele</taxon>
    </lineage>
</organism>
<feature type="compositionally biased region" description="Acidic residues" evidence="1">
    <location>
        <begin position="30"/>
        <end position="46"/>
    </location>
</feature>
<sequence length="262" mass="27301">MRDIKGDRLSGVRVGGGITAGRNKGSSEAGENEEKSDDIQLMDDESQAGSDRRKGKREGADTGMVAGSGTSRIGRYEDDGTKVGMRHESRSEAIPSIPAAGEPGVSKGSNRDTDTEQRVTDETGGEEDDTNMGSLAGVDVEALHKGDSGDDGTQAAVTGMLPTASSRGDEGPKRDKDNGNQITNDQSEGEIDRMDREGESLDTTDSPRDGSSDEAVHTGSSRGGTASGTDNAGSGQGGENQVMKASNTGNNEREERSIEDEE</sequence>